<dbReference type="InterPro" id="IPR036188">
    <property type="entry name" value="FAD/NAD-bd_sf"/>
</dbReference>
<comment type="caution">
    <text evidence="8">The sequence shown here is derived from an EMBL/GenBank/DDBJ whole genome shotgun (WGS) entry which is preliminary data.</text>
</comment>
<dbReference type="Gene3D" id="3.50.50.60">
    <property type="entry name" value="FAD/NAD(P)-binding domain"/>
    <property type="match status" value="1"/>
</dbReference>
<reference evidence="8 9" key="1">
    <citation type="submission" date="2015-11" db="EMBL/GenBank/DDBJ databases">
        <title>Genomic analysis of 38 Legionella species identifies large and diverse effector repertoires.</title>
        <authorList>
            <person name="Burstein D."/>
            <person name="Amaro F."/>
            <person name="Zusman T."/>
            <person name="Lifshitz Z."/>
            <person name="Cohen O."/>
            <person name="Gilbert J.A."/>
            <person name="Pupko T."/>
            <person name="Shuman H.A."/>
            <person name="Segal G."/>
        </authorList>
    </citation>
    <scope>NUCLEOTIDE SEQUENCE [LARGE SCALE GENOMIC DNA]</scope>
    <source>
        <strain evidence="8 9">JA-26-G1-E2</strain>
    </source>
</reference>
<feature type="domain" description="FAD-binding" evidence="7">
    <location>
        <begin position="5"/>
        <end position="334"/>
    </location>
</feature>
<dbReference type="PANTHER" id="PTHR43004">
    <property type="entry name" value="TRK SYSTEM POTASSIUM UPTAKE PROTEIN"/>
    <property type="match status" value="1"/>
</dbReference>
<dbReference type="STRING" id="455.Ljam_2089"/>
<evidence type="ECO:0000256" key="6">
    <source>
        <dbReference type="ARBA" id="ARBA00024806"/>
    </source>
</evidence>
<accession>A0A0W0UJU9</accession>
<dbReference type="PANTHER" id="PTHR43004:SF19">
    <property type="entry name" value="BINDING MONOOXYGENASE, PUTATIVE (JCVI)-RELATED"/>
    <property type="match status" value="1"/>
</dbReference>
<dbReference type="SUPFAM" id="SSF52833">
    <property type="entry name" value="Thioredoxin-like"/>
    <property type="match status" value="1"/>
</dbReference>
<evidence type="ECO:0000256" key="1">
    <source>
        <dbReference type="ARBA" id="ARBA00001974"/>
    </source>
</evidence>
<dbReference type="SUPFAM" id="SSF51905">
    <property type="entry name" value="FAD/NAD(P)-binding domain"/>
    <property type="match status" value="1"/>
</dbReference>
<dbReference type="GO" id="GO:0016709">
    <property type="term" value="F:oxidoreductase activity, acting on paired donors, with incorporation or reduction of molecular oxygen, NAD(P)H as one donor, and incorporation of one atom of oxygen"/>
    <property type="evidence" value="ECO:0007669"/>
    <property type="project" value="UniProtKB-ARBA"/>
</dbReference>
<evidence type="ECO:0000256" key="4">
    <source>
        <dbReference type="ARBA" id="ARBA00022630"/>
    </source>
</evidence>
<dbReference type="GO" id="GO:0071949">
    <property type="term" value="F:FAD binding"/>
    <property type="evidence" value="ECO:0007669"/>
    <property type="project" value="InterPro"/>
</dbReference>
<dbReference type="Proteomes" id="UP000054715">
    <property type="component" value="Unassembled WGS sequence"/>
</dbReference>
<dbReference type="OrthoDB" id="8672648at2"/>
<dbReference type="PRINTS" id="PR00420">
    <property type="entry name" value="RNGMNOXGNASE"/>
</dbReference>
<evidence type="ECO:0000256" key="2">
    <source>
        <dbReference type="ARBA" id="ARBA00007801"/>
    </source>
</evidence>
<sequence length="563" mass="63532">MKSATEVLIVGAGPTGLMLALELARQKINFRIIDKKSETSQHIKATAISSVALEGFDDFDYATPFIKTGNATHALVVYAENKLITHAPWVGIESKYPCYFLIGQNYVEKFQEQLLKQLGAHVEWGVELKNYVDKENFIEASVQGQQTELIHCNYLIGCDGSHSVVRQKGNFVSKGKEYPSHYMVADIVVHGDFNPGHWYFFLAKTGFASISGLPDNRWGVLVSLPKTEVYEKGRQPTLEELQQYFDELSPIPGQLSDPRWISHFHTYRKSVNTRQKGRVILCGDAAHQVSPLTSLGMNSGLLDARNLGWKLALECQGVAAKGLLESYSKEQEQTIKPAKLLSDMNEQSFSMTGIISREYRDHLTELMMQLEPAQKYFGGLLSQTKIRMTKSPIVDEFIGLPIHWSSTQHLSENSSCLLAWAEFGKGPRAGERAPNMYAATTSQQGTTQWLFEKRLAGKHGLFIFLTSNNPSDDLKKTVHELLENIKMQYGSWINSYLVVDKESTIENTGLAEIIVDKDNKIHERYGAAGECLYLIRPDQFVGFRSIPLRWDKLQSYLQTIFKR</sequence>
<comment type="similarity">
    <text evidence="2">Belongs to the PheA/TfdB FAD monooxygenase family.</text>
</comment>
<evidence type="ECO:0000259" key="7">
    <source>
        <dbReference type="Pfam" id="PF01494"/>
    </source>
</evidence>
<keyword evidence="5" id="KW-0274">FAD</keyword>
<dbReference type="Pfam" id="PF01494">
    <property type="entry name" value="FAD_binding_3"/>
    <property type="match status" value="1"/>
</dbReference>
<organism evidence="8 9">
    <name type="scientific">Legionella jamestowniensis</name>
    <dbReference type="NCBI Taxonomy" id="455"/>
    <lineage>
        <taxon>Bacteria</taxon>
        <taxon>Pseudomonadati</taxon>
        <taxon>Pseudomonadota</taxon>
        <taxon>Gammaproteobacteria</taxon>
        <taxon>Legionellales</taxon>
        <taxon>Legionellaceae</taxon>
        <taxon>Legionella</taxon>
    </lineage>
</organism>
<dbReference type="Gene3D" id="3.40.30.120">
    <property type="match status" value="1"/>
</dbReference>
<keyword evidence="8" id="KW-0560">Oxidoreductase</keyword>
<comment type="cofactor">
    <cofactor evidence="1">
        <name>FAD</name>
        <dbReference type="ChEBI" id="CHEBI:57692"/>
    </cofactor>
</comment>
<gene>
    <name evidence="8" type="ORF">Ljam_2089</name>
</gene>
<dbReference type="InterPro" id="IPR050641">
    <property type="entry name" value="RIFMO-like"/>
</dbReference>
<evidence type="ECO:0000313" key="8">
    <source>
        <dbReference type="EMBL" id="KTD07894.1"/>
    </source>
</evidence>
<dbReference type="RefSeq" id="WP_058449970.1">
    <property type="nucleotide sequence ID" value="NZ_CAAAJF010000002.1"/>
</dbReference>
<protein>
    <recommendedName>
        <fullName evidence="3">Alkyl hydroperoxide reductase subunit F</fullName>
    </recommendedName>
</protein>
<proteinExistence type="inferred from homology"/>
<dbReference type="AlphaFoldDB" id="A0A0W0UJU9"/>
<dbReference type="EMBL" id="LNYG01000013">
    <property type="protein sequence ID" value="KTD07894.1"/>
    <property type="molecule type" value="Genomic_DNA"/>
</dbReference>
<dbReference type="InterPro" id="IPR036249">
    <property type="entry name" value="Thioredoxin-like_sf"/>
</dbReference>
<evidence type="ECO:0000313" key="9">
    <source>
        <dbReference type="Proteomes" id="UP000054715"/>
    </source>
</evidence>
<dbReference type="InterPro" id="IPR002938">
    <property type="entry name" value="FAD-bd"/>
</dbReference>
<keyword evidence="4" id="KW-0285">Flavoprotein</keyword>
<dbReference type="PATRIC" id="fig|455.5.peg.2202"/>
<comment type="function">
    <text evidence="6">Serves to protect the cell against DNA damage by alkyl hydroperoxides. It can use either NADH or NADPH as electron donor for direct reduction of redox dyes or of alkyl hydroperoxides when combined with the AhpC protein.</text>
</comment>
<dbReference type="Gene3D" id="3.30.70.2450">
    <property type="match status" value="1"/>
</dbReference>
<evidence type="ECO:0000256" key="5">
    <source>
        <dbReference type="ARBA" id="ARBA00022827"/>
    </source>
</evidence>
<name>A0A0W0UJU9_9GAMM</name>
<evidence type="ECO:0000256" key="3">
    <source>
        <dbReference type="ARBA" id="ARBA00020059"/>
    </source>
</evidence>